<dbReference type="Pfam" id="PF01641">
    <property type="entry name" value="SelR"/>
    <property type="match status" value="1"/>
</dbReference>
<proteinExistence type="inferred from homology"/>
<dbReference type="InterPro" id="IPR052150">
    <property type="entry name" value="MsrB_Met_sulfoxide_reductase"/>
</dbReference>
<evidence type="ECO:0000313" key="17">
    <source>
        <dbReference type="EnsemblMetazoa" id="XP_020912667.1"/>
    </source>
</evidence>
<evidence type="ECO:0000256" key="9">
    <source>
        <dbReference type="ARBA" id="ARBA00022833"/>
    </source>
</evidence>
<evidence type="ECO:0000313" key="18">
    <source>
        <dbReference type="Proteomes" id="UP000887567"/>
    </source>
</evidence>
<evidence type="ECO:0000256" key="14">
    <source>
        <dbReference type="ARBA" id="ARBA00023242"/>
    </source>
</evidence>
<evidence type="ECO:0000256" key="13">
    <source>
        <dbReference type="ARBA" id="ARBA00023212"/>
    </source>
</evidence>
<dbReference type="GO" id="GO:0030091">
    <property type="term" value="P:protein repair"/>
    <property type="evidence" value="ECO:0007669"/>
    <property type="project" value="TreeGrafter"/>
</dbReference>
<dbReference type="Proteomes" id="UP000887567">
    <property type="component" value="Unplaced"/>
</dbReference>
<dbReference type="GO" id="GO:0033743">
    <property type="term" value="F:peptide-methionine (R)-S-oxide reductase activity"/>
    <property type="evidence" value="ECO:0007669"/>
    <property type="project" value="UniProtKB-EC"/>
</dbReference>
<comment type="similarity">
    <text evidence="4">Belongs to the MsrB Met sulfoxide reductase family.</text>
</comment>
<keyword evidence="18" id="KW-1185">Reference proteome</keyword>
<dbReference type="EC" id="1.8.4.12" evidence="5"/>
<evidence type="ECO:0000256" key="8">
    <source>
        <dbReference type="ARBA" id="ARBA00022723"/>
    </source>
</evidence>
<dbReference type="OrthoDB" id="44061at2759"/>
<dbReference type="GO" id="GO:0046872">
    <property type="term" value="F:metal ion binding"/>
    <property type="evidence" value="ECO:0007669"/>
    <property type="project" value="UniProtKB-KW"/>
</dbReference>
<accession>A0A913XZD9</accession>
<comment type="cofactor">
    <cofactor evidence="1">
        <name>Zn(2+)</name>
        <dbReference type="ChEBI" id="CHEBI:29105"/>
    </cofactor>
</comment>
<dbReference type="GO" id="GO:0045087">
    <property type="term" value="P:innate immune response"/>
    <property type="evidence" value="ECO:0007669"/>
    <property type="project" value="UniProtKB-KW"/>
</dbReference>
<comment type="subcellular location">
    <subcellularLocation>
        <location evidence="3">Cytoplasm</location>
        <location evidence="3">Cytoskeleton</location>
    </subcellularLocation>
    <subcellularLocation>
        <location evidence="2">Nucleus</location>
    </subcellularLocation>
</comment>
<keyword evidence="13" id="KW-0206">Cytoskeleton</keyword>
<dbReference type="RefSeq" id="XP_020912667.1">
    <property type="nucleotide sequence ID" value="XM_021057008.2"/>
</dbReference>
<sequence>MSYCTLSSDEKYRDTFEPGIYVCANCGHELFHSKAKFSHNSPWPAFTDTVRDDSVVKEVETESQSSSNAPALKVSCGNCKCQLGHEFLKDGPNEKSRFCIYSESLSFLPHKENEQHSVSE</sequence>
<name>A0A913XZD9_EXADI</name>
<evidence type="ECO:0000256" key="5">
    <source>
        <dbReference type="ARBA" id="ARBA00012499"/>
    </source>
</evidence>
<evidence type="ECO:0000256" key="6">
    <source>
        <dbReference type="ARBA" id="ARBA00022490"/>
    </source>
</evidence>
<dbReference type="GeneID" id="110250412"/>
<evidence type="ECO:0000256" key="10">
    <source>
        <dbReference type="ARBA" id="ARBA00022859"/>
    </source>
</evidence>
<keyword evidence="9" id="KW-0862">Zinc</keyword>
<dbReference type="InterPro" id="IPR011057">
    <property type="entry name" value="Mss4-like_sf"/>
</dbReference>
<reference evidence="17" key="1">
    <citation type="submission" date="2022-11" db="UniProtKB">
        <authorList>
            <consortium name="EnsemblMetazoa"/>
        </authorList>
    </citation>
    <scope>IDENTIFICATION</scope>
</reference>
<keyword evidence="7" id="KW-0399">Innate immunity</keyword>
<dbReference type="EnsemblMetazoa" id="XM_021057008.2">
    <property type="protein sequence ID" value="XP_020912667.1"/>
    <property type="gene ID" value="LOC110250412"/>
</dbReference>
<comment type="catalytic activity">
    <reaction evidence="16">
        <text>L-methionyl-[protein] + [thioredoxin]-disulfide + H2O = L-methionyl-(R)-S-oxide-[protein] + [thioredoxin]-dithiol</text>
        <dbReference type="Rhea" id="RHEA:24164"/>
        <dbReference type="Rhea" id="RHEA-COMP:10698"/>
        <dbReference type="Rhea" id="RHEA-COMP:10700"/>
        <dbReference type="Rhea" id="RHEA-COMP:12313"/>
        <dbReference type="Rhea" id="RHEA-COMP:12314"/>
        <dbReference type="ChEBI" id="CHEBI:15377"/>
        <dbReference type="ChEBI" id="CHEBI:16044"/>
        <dbReference type="ChEBI" id="CHEBI:29950"/>
        <dbReference type="ChEBI" id="CHEBI:45764"/>
        <dbReference type="ChEBI" id="CHEBI:50058"/>
        <dbReference type="EC" id="1.8.4.12"/>
    </reaction>
</comment>
<keyword evidence="14" id="KW-0539">Nucleus</keyword>
<evidence type="ECO:0000256" key="7">
    <source>
        <dbReference type="ARBA" id="ARBA00022588"/>
    </source>
</evidence>
<comment type="function">
    <text evidence="15">Methionine-sulfoxide reductase that specifically reduces methionine (R)-sulfoxide back to methionine. While in many cases, methionine oxidation is the result of random oxidation following oxidative stress, methionine oxidation is also a post-translational modification that takes place on specific residue. Acts as a regulator of actin assembly by reducing methionine (R)-sulfoxide mediated by MICALs (MICAL1, MICAL2 or MICAL3) on actin, thereby promoting filament repolymerization. Plays a role in innate immunity by reducing oxidized actin, leading to actin repolymerization in macrophages.</text>
</comment>
<dbReference type="PROSITE" id="PS51790">
    <property type="entry name" value="MSRB"/>
    <property type="match status" value="1"/>
</dbReference>
<dbReference type="GO" id="GO:0005634">
    <property type="term" value="C:nucleus"/>
    <property type="evidence" value="ECO:0007669"/>
    <property type="project" value="UniProtKB-SubCell"/>
</dbReference>
<keyword evidence="12" id="KW-0560">Oxidoreductase</keyword>
<keyword evidence="8" id="KW-0479">Metal-binding</keyword>
<evidence type="ECO:0000256" key="11">
    <source>
        <dbReference type="ARBA" id="ARBA00022933"/>
    </source>
</evidence>
<dbReference type="InterPro" id="IPR002579">
    <property type="entry name" value="Met_Sox_Rdtase_MsrB_dom"/>
</dbReference>
<protein>
    <recommendedName>
        <fullName evidence="5">peptide-methionine (R)-S-oxide reductase</fullName>
        <ecNumber evidence="5">1.8.4.12</ecNumber>
    </recommendedName>
</protein>
<organism evidence="17 18">
    <name type="scientific">Exaiptasia diaphana</name>
    <name type="common">Tropical sea anemone</name>
    <name type="synonym">Aiptasia pulchella</name>
    <dbReference type="NCBI Taxonomy" id="2652724"/>
    <lineage>
        <taxon>Eukaryota</taxon>
        <taxon>Metazoa</taxon>
        <taxon>Cnidaria</taxon>
        <taxon>Anthozoa</taxon>
        <taxon>Hexacorallia</taxon>
        <taxon>Actiniaria</taxon>
        <taxon>Aiptasiidae</taxon>
        <taxon>Exaiptasia</taxon>
    </lineage>
</organism>
<dbReference type="PANTHER" id="PTHR46755:SF5">
    <property type="entry name" value="METHIONINE-R-SULFOXIDE REDUCTASE B1"/>
    <property type="match status" value="1"/>
</dbReference>
<keyword evidence="6" id="KW-0963">Cytoplasm</keyword>
<evidence type="ECO:0000256" key="2">
    <source>
        <dbReference type="ARBA" id="ARBA00004123"/>
    </source>
</evidence>
<evidence type="ECO:0000256" key="3">
    <source>
        <dbReference type="ARBA" id="ARBA00004245"/>
    </source>
</evidence>
<evidence type="ECO:0000256" key="4">
    <source>
        <dbReference type="ARBA" id="ARBA00007174"/>
    </source>
</evidence>
<dbReference type="PANTHER" id="PTHR46755">
    <property type="entry name" value="METHIONINE-R-SULFOXIDE REDUCTASE B1"/>
    <property type="match status" value="1"/>
</dbReference>
<keyword evidence="10" id="KW-0391">Immunity</keyword>
<keyword evidence="11" id="KW-0712">Selenocysteine</keyword>
<dbReference type="SUPFAM" id="SSF51316">
    <property type="entry name" value="Mss4-like"/>
    <property type="match status" value="1"/>
</dbReference>
<dbReference type="Gene3D" id="2.170.150.20">
    <property type="entry name" value="Peptide methionine sulfoxide reductase"/>
    <property type="match status" value="1"/>
</dbReference>
<evidence type="ECO:0000256" key="16">
    <source>
        <dbReference type="ARBA" id="ARBA00048488"/>
    </source>
</evidence>
<evidence type="ECO:0000256" key="15">
    <source>
        <dbReference type="ARBA" id="ARBA00046083"/>
    </source>
</evidence>
<evidence type="ECO:0000256" key="1">
    <source>
        <dbReference type="ARBA" id="ARBA00001947"/>
    </source>
</evidence>
<dbReference type="AlphaFoldDB" id="A0A913XZD9"/>
<dbReference type="GO" id="GO:0005856">
    <property type="term" value="C:cytoskeleton"/>
    <property type="evidence" value="ECO:0007669"/>
    <property type="project" value="UniProtKB-SubCell"/>
</dbReference>
<evidence type="ECO:0000256" key="12">
    <source>
        <dbReference type="ARBA" id="ARBA00023002"/>
    </source>
</evidence>